<evidence type="ECO:0000313" key="1">
    <source>
        <dbReference type="EMBL" id="TMS17732.1"/>
    </source>
</evidence>
<dbReference type="Proteomes" id="UP000793456">
    <property type="component" value="Chromosome VII"/>
</dbReference>
<organism evidence="1 2">
    <name type="scientific">Larimichthys crocea</name>
    <name type="common">Large yellow croaker</name>
    <name type="synonym">Pseudosciaena crocea</name>
    <dbReference type="NCBI Taxonomy" id="215358"/>
    <lineage>
        <taxon>Eukaryota</taxon>
        <taxon>Metazoa</taxon>
        <taxon>Chordata</taxon>
        <taxon>Craniata</taxon>
        <taxon>Vertebrata</taxon>
        <taxon>Euteleostomi</taxon>
        <taxon>Actinopterygii</taxon>
        <taxon>Neopterygii</taxon>
        <taxon>Teleostei</taxon>
        <taxon>Neoteleostei</taxon>
        <taxon>Acanthomorphata</taxon>
        <taxon>Eupercaria</taxon>
        <taxon>Sciaenidae</taxon>
        <taxon>Larimichthys</taxon>
    </lineage>
</organism>
<keyword evidence="2" id="KW-1185">Reference proteome</keyword>
<protein>
    <submittedName>
        <fullName evidence="1">Uncharacterized protein</fullName>
    </submittedName>
</protein>
<accession>A0ACD3REH2</accession>
<sequence>MAVVTRRRQDAAPMEEEETQIKFCRTMICLLRSKQQQHLESTEEERRRRHGGRERSECEDRDQFAEQTSPSVIIHQSPQVQPVPTQLISTLRLKSLEEKMRRAAAAAEVELHDPAVCSVCEQEQASLALKTFIRRKKTQLQVQTLKRQTKHT</sequence>
<name>A0ACD3REH2_LARCR</name>
<gene>
    <name evidence="1" type="ORF">E3U43_001801</name>
</gene>
<evidence type="ECO:0000313" key="2">
    <source>
        <dbReference type="Proteomes" id="UP000793456"/>
    </source>
</evidence>
<dbReference type="EMBL" id="CM011680">
    <property type="protein sequence ID" value="TMS17732.1"/>
    <property type="molecule type" value="Genomic_DNA"/>
</dbReference>
<reference evidence="1" key="1">
    <citation type="submission" date="2018-11" db="EMBL/GenBank/DDBJ databases">
        <title>The sequence and de novo assembly of Larimichthys crocea genome using PacBio and Hi-C technologies.</title>
        <authorList>
            <person name="Xu P."/>
            <person name="Chen B."/>
            <person name="Zhou Z."/>
            <person name="Ke Q."/>
            <person name="Wu Y."/>
            <person name="Bai H."/>
            <person name="Pu F."/>
        </authorList>
    </citation>
    <scope>NUCLEOTIDE SEQUENCE</scope>
    <source>
        <tissue evidence="1">Muscle</tissue>
    </source>
</reference>
<comment type="caution">
    <text evidence="1">The sequence shown here is derived from an EMBL/GenBank/DDBJ whole genome shotgun (WGS) entry which is preliminary data.</text>
</comment>
<proteinExistence type="predicted"/>